<dbReference type="Gene3D" id="1.10.260.40">
    <property type="entry name" value="lambda repressor-like DNA-binding domains"/>
    <property type="match status" value="1"/>
</dbReference>
<comment type="caution">
    <text evidence="2">The sequence shown here is derived from an EMBL/GenBank/DDBJ whole genome shotgun (WGS) entry which is preliminary data.</text>
</comment>
<dbReference type="RefSeq" id="WP_109646176.1">
    <property type="nucleotide sequence ID" value="NZ_QGGB01000005.1"/>
</dbReference>
<sequence length="238" mass="27741">MTDIKKKIAEVAEKDKSKWLEKAKYRRENRDWLVKSKRIALRVLGVLKERGMQQKELAEKLGVSKQQVSKIVKGKENLTLETISKLEKALEISLLIIPSHKSESDQQEKPARAQVDQFSKLKETATILSQIEPQLISYLQVAMDSEEYAARESVKRTFINLFDEIRRDETKDNKYLFSYLLSDVRHQYINTVKEEVRNSFAKNIPTVKTHFSSKVKWTQANKQVWESPEDKPKMMLVG</sequence>
<organism evidence="2 3">
    <name type="scientific">Rhodohalobacter mucosus</name>
    <dbReference type="NCBI Taxonomy" id="2079485"/>
    <lineage>
        <taxon>Bacteria</taxon>
        <taxon>Pseudomonadati</taxon>
        <taxon>Balneolota</taxon>
        <taxon>Balneolia</taxon>
        <taxon>Balneolales</taxon>
        <taxon>Balneolaceae</taxon>
        <taxon>Rhodohalobacter</taxon>
    </lineage>
</organism>
<reference evidence="2 3" key="1">
    <citation type="submission" date="2018-05" db="EMBL/GenBank/DDBJ databases">
        <title>Rhodohalobacter halophilus gen. nov., sp. nov., a moderately halophilic member of the family Balneolaceae.</title>
        <authorList>
            <person name="Liu Z.-W."/>
        </authorList>
    </citation>
    <scope>NUCLEOTIDE SEQUENCE [LARGE SCALE GENOMIC DNA]</scope>
    <source>
        <strain evidence="2 3">8A47</strain>
    </source>
</reference>
<accession>A0A316TSK4</accession>
<keyword evidence="3" id="KW-1185">Reference proteome</keyword>
<dbReference type="Pfam" id="PF01381">
    <property type="entry name" value="HTH_3"/>
    <property type="match status" value="1"/>
</dbReference>
<dbReference type="EMBL" id="QGGB01000005">
    <property type="protein sequence ID" value="PWN06848.1"/>
    <property type="molecule type" value="Genomic_DNA"/>
</dbReference>
<dbReference type="GO" id="GO:0003677">
    <property type="term" value="F:DNA binding"/>
    <property type="evidence" value="ECO:0007669"/>
    <property type="project" value="InterPro"/>
</dbReference>
<gene>
    <name evidence="2" type="ORF">DDZ15_06120</name>
</gene>
<dbReference type="CDD" id="cd00093">
    <property type="entry name" value="HTH_XRE"/>
    <property type="match status" value="1"/>
</dbReference>
<dbReference type="SMART" id="SM00530">
    <property type="entry name" value="HTH_XRE"/>
    <property type="match status" value="1"/>
</dbReference>
<evidence type="ECO:0000259" key="1">
    <source>
        <dbReference type="PROSITE" id="PS50943"/>
    </source>
</evidence>
<dbReference type="InterPro" id="IPR001387">
    <property type="entry name" value="Cro/C1-type_HTH"/>
</dbReference>
<protein>
    <recommendedName>
        <fullName evidence="1">HTH cro/C1-type domain-containing protein</fullName>
    </recommendedName>
</protein>
<dbReference type="Proteomes" id="UP000245533">
    <property type="component" value="Unassembled WGS sequence"/>
</dbReference>
<dbReference type="PROSITE" id="PS50943">
    <property type="entry name" value="HTH_CROC1"/>
    <property type="match status" value="1"/>
</dbReference>
<name>A0A316TSK4_9BACT</name>
<dbReference type="OrthoDB" id="678731at2"/>
<dbReference type="AlphaFoldDB" id="A0A316TSK4"/>
<dbReference type="InterPro" id="IPR010982">
    <property type="entry name" value="Lambda_DNA-bd_dom_sf"/>
</dbReference>
<evidence type="ECO:0000313" key="3">
    <source>
        <dbReference type="Proteomes" id="UP000245533"/>
    </source>
</evidence>
<feature type="domain" description="HTH cro/C1-type" evidence="1">
    <location>
        <begin position="48"/>
        <end position="97"/>
    </location>
</feature>
<dbReference type="SUPFAM" id="SSF47413">
    <property type="entry name" value="lambda repressor-like DNA-binding domains"/>
    <property type="match status" value="1"/>
</dbReference>
<proteinExistence type="predicted"/>
<evidence type="ECO:0000313" key="2">
    <source>
        <dbReference type="EMBL" id="PWN06848.1"/>
    </source>
</evidence>